<dbReference type="AlphaFoldDB" id="A0A4Z1TCE0"/>
<accession>A0A4Z1TCE0</accession>
<keyword evidence="2" id="KW-1185">Reference proteome</keyword>
<proteinExistence type="predicted"/>
<evidence type="ECO:0000313" key="2">
    <source>
        <dbReference type="Proteomes" id="UP000315496"/>
    </source>
</evidence>
<dbReference type="EMBL" id="VDLU01000001">
    <property type="protein sequence ID" value="TNJ30161.1"/>
    <property type="molecule type" value="Genomic_DNA"/>
</dbReference>
<evidence type="ECO:0000313" key="1">
    <source>
        <dbReference type="EMBL" id="TNJ30161.1"/>
    </source>
</evidence>
<reference evidence="1 2" key="1">
    <citation type="submission" date="2019-05" db="EMBL/GenBank/DDBJ databases">
        <title>The compact genome of Giardia muris reveals important steps in the evolution of intestinal protozoan parasites.</title>
        <authorList>
            <person name="Xu F."/>
            <person name="Jimenez-Gonzalez A."/>
            <person name="Einarsson E."/>
            <person name="Astvaldsson A."/>
            <person name="Peirasmaki D."/>
            <person name="Eckmann L."/>
            <person name="Andersson J.O."/>
            <person name="Svard S.G."/>
            <person name="Jerlstrom-Hultqvist J."/>
        </authorList>
    </citation>
    <scope>NUCLEOTIDE SEQUENCE [LARGE SCALE GENOMIC DNA]</scope>
    <source>
        <strain evidence="1 2">Roberts-Thomson</strain>
    </source>
</reference>
<comment type="caution">
    <text evidence="1">The sequence shown here is derived from an EMBL/GenBank/DDBJ whole genome shotgun (WGS) entry which is preliminary data.</text>
</comment>
<dbReference type="VEuPathDB" id="GiardiaDB:GMRT_14298"/>
<sequence>MAGYRPRIDFDALPVPAGYQAGALRGDKGIPRCAEEIPIQLAQNEVKFIHALDELRSGRPGTEPSLKVKLRDKEVRGNEEVGSSLYIPEAMDLTGTQSLNRLSRHEHYSSTATSMPTKLVVDDSERHILDRLKAELTMDPSRYGLWLTCIEMHRQRSELQDCLDALIAMFQSFDYEADANQLVHLLLDDDSVIGELLLQAPMEVVHTVFKDILTGVKSSSRLLPILTCVYSFLCLASNERDSKVLDHRLRKCEGMVTPAQVLETSMLSLLQTVICLQGGPDAHFCCKHPLCLLLQKGTPTEDSGLRLFMVAGVIGSLRDEALQPLFQPFWETSKALIQHTDVTILDDPYYPLFLALADVSSSRLEGYPFVKILGSVDLRPSEIQRIVFGLEQEPALIQTPITIDVVKTLLTSSSTVLLSLACQHCNALAKSYMQSLALDSKLFLELIQICARLHLRKRTDPRICGPEDILSSQDLLVHPNTQQLLALDNSIENSLSFLLALLVIDPKCIDPFPYFERLLSRHVPDKFRGEHSSSSSSSIERLELLTEVITMNGTLSHHLFKCLASIEDPTGVSYVILKSLLKYGYRHLDINSPEDRQCLRALERFYSVPRLRLLLNVLDDLEANTCDIRACSADLCTIAEGSLHIALKILATPLKERPAMLIHASSNVVEPSAWIWAITSLVFAQMGDASRSSKYHSRWLQTLDSQTHSLVHSLGTVEEPLTEKGLLSYAIYVLFYT</sequence>
<organism evidence="1 2">
    <name type="scientific">Giardia muris</name>
    <dbReference type="NCBI Taxonomy" id="5742"/>
    <lineage>
        <taxon>Eukaryota</taxon>
        <taxon>Metamonada</taxon>
        <taxon>Diplomonadida</taxon>
        <taxon>Hexamitidae</taxon>
        <taxon>Giardiinae</taxon>
        <taxon>Giardia</taxon>
    </lineage>
</organism>
<name>A0A4Z1TCE0_GIAMU</name>
<gene>
    <name evidence="1" type="ORF">GMRT_14298</name>
</gene>
<dbReference type="Proteomes" id="UP000315496">
    <property type="component" value="Chromosome 1"/>
</dbReference>
<protein>
    <submittedName>
        <fullName evidence="1">Uncharacterized protein</fullName>
    </submittedName>
</protein>